<dbReference type="InterPro" id="IPR036761">
    <property type="entry name" value="TTHA0802/YceI-like_sf"/>
</dbReference>
<keyword evidence="3" id="KW-1185">Reference proteome</keyword>
<comment type="caution">
    <text evidence="2">The sequence shown here is derived from an EMBL/GenBank/DDBJ whole genome shotgun (WGS) entry which is preliminary data.</text>
</comment>
<protein>
    <submittedName>
        <fullName evidence="2">YceI family protein</fullName>
    </submittedName>
</protein>
<evidence type="ECO:0000313" key="2">
    <source>
        <dbReference type="EMBL" id="MFD2727555.1"/>
    </source>
</evidence>
<sequence length="188" mass="20616">MICVIAIGFSVNYSQGQIFGLENSASSLTVFGTSNLHGWKVDAQTQQGAINFNNLQACDINHLSLTVLTKGLKGAKPGMVETISKTLKSDRYKYILFTLTKVEQSTKKDNGVFEVLAQGDLTIAGTKKSVPIRFYVTIDNNKVTLEGKAILKMTDFNLTPPEALMGTIKAEDNIMLRFKARFTESAVL</sequence>
<feature type="domain" description="Lipid/polyisoprenoid-binding YceI-like" evidence="1">
    <location>
        <begin position="24"/>
        <end position="181"/>
    </location>
</feature>
<organism evidence="2 3">
    <name type="scientific">Hyunsoonleella rubra</name>
    <dbReference type="NCBI Taxonomy" id="1737062"/>
    <lineage>
        <taxon>Bacteria</taxon>
        <taxon>Pseudomonadati</taxon>
        <taxon>Bacteroidota</taxon>
        <taxon>Flavobacteriia</taxon>
        <taxon>Flavobacteriales</taxon>
        <taxon>Flavobacteriaceae</taxon>
    </lineage>
</organism>
<evidence type="ECO:0000313" key="3">
    <source>
        <dbReference type="Proteomes" id="UP001597476"/>
    </source>
</evidence>
<gene>
    <name evidence="2" type="ORF">ACFSR8_15120</name>
</gene>
<dbReference type="EMBL" id="JBHULY010000039">
    <property type="protein sequence ID" value="MFD2727555.1"/>
    <property type="molecule type" value="Genomic_DNA"/>
</dbReference>
<dbReference type="Pfam" id="PF04264">
    <property type="entry name" value="YceI"/>
    <property type="match status" value="1"/>
</dbReference>
<dbReference type="Proteomes" id="UP001597476">
    <property type="component" value="Unassembled WGS sequence"/>
</dbReference>
<accession>A0ABW5TEE5</accession>
<dbReference type="SUPFAM" id="SSF101874">
    <property type="entry name" value="YceI-like"/>
    <property type="match status" value="1"/>
</dbReference>
<evidence type="ECO:0000259" key="1">
    <source>
        <dbReference type="Pfam" id="PF04264"/>
    </source>
</evidence>
<reference evidence="3" key="1">
    <citation type="journal article" date="2019" name="Int. J. Syst. Evol. Microbiol.">
        <title>The Global Catalogue of Microorganisms (GCM) 10K type strain sequencing project: providing services to taxonomists for standard genome sequencing and annotation.</title>
        <authorList>
            <consortium name="The Broad Institute Genomics Platform"/>
            <consortium name="The Broad Institute Genome Sequencing Center for Infectious Disease"/>
            <person name="Wu L."/>
            <person name="Ma J."/>
        </authorList>
    </citation>
    <scope>NUCLEOTIDE SEQUENCE [LARGE SCALE GENOMIC DNA]</scope>
    <source>
        <strain evidence="3">KCTC 42398</strain>
    </source>
</reference>
<proteinExistence type="predicted"/>
<dbReference type="Gene3D" id="2.40.128.110">
    <property type="entry name" value="Lipid/polyisoprenoid-binding, YceI-like"/>
    <property type="match status" value="1"/>
</dbReference>
<name>A0ABW5TEE5_9FLAO</name>
<dbReference type="InterPro" id="IPR007372">
    <property type="entry name" value="Lipid/polyisoprenoid-bd_YceI"/>
</dbReference>
<dbReference type="RefSeq" id="WP_380293527.1">
    <property type="nucleotide sequence ID" value="NZ_JBHULY010000039.1"/>
</dbReference>